<evidence type="ECO:0000313" key="2">
    <source>
        <dbReference type="Proteomes" id="UP001055111"/>
    </source>
</evidence>
<reference evidence="1" key="1">
    <citation type="submission" date="2022-09" db="EMBL/GenBank/DDBJ databases">
        <title>Isolation and characterization of 3-chlorobenzoate degrading bacteria from soils in Shizuoka.</title>
        <authorList>
            <person name="Ifat A."/>
            <person name="Ogawa N."/>
            <person name="Kimbara K."/>
            <person name="Moriuchi R."/>
            <person name="Dohra H."/>
            <person name="Shintani M."/>
        </authorList>
    </citation>
    <scope>NUCLEOTIDE SEQUENCE</scope>
    <source>
        <strain evidence="1">19CS4-2</strain>
    </source>
</reference>
<sequence length="187" mass="20664">MDNADASADTLAQFPKQLREDFADSNVHIIAHSMGNRVLFRALQSLTEGEASHIHEVVMAAPDIDAGHFENALLVLRKRAQRFTLYASDADLALVLSSFVRVNYARLGQGGDGVFVAEGVDTIDGSDAVKALVSVALNHADVFEKERLISDLHYVIRHRTPVALRHGLTKTPKGDLHFWRLRVGRRS</sequence>
<dbReference type="InterPro" id="IPR010297">
    <property type="entry name" value="DUF900_hydrolase"/>
</dbReference>
<organism evidence="1 2">
    <name type="scientific">Caballeronia novacaledonica</name>
    <dbReference type="NCBI Taxonomy" id="1544861"/>
    <lineage>
        <taxon>Bacteria</taxon>
        <taxon>Pseudomonadati</taxon>
        <taxon>Pseudomonadota</taxon>
        <taxon>Betaproteobacteria</taxon>
        <taxon>Burkholderiales</taxon>
        <taxon>Burkholderiaceae</taxon>
        <taxon>Caballeronia</taxon>
    </lineage>
</organism>
<protein>
    <recommendedName>
        <fullName evidence="3">Alpha/beta hydrolase</fullName>
    </recommendedName>
</protein>
<dbReference type="Proteomes" id="UP001055111">
    <property type="component" value="Unassembled WGS sequence"/>
</dbReference>
<comment type="caution">
    <text evidence="1">The sequence shown here is derived from an EMBL/GenBank/DDBJ whole genome shotgun (WGS) entry which is preliminary data.</text>
</comment>
<accession>A0AA37IIJ5</accession>
<gene>
    <name evidence="1" type="ORF">CBA19CS42_32300</name>
</gene>
<dbReference type="AlphaFoldDB" id="A0AA37IIJ5"/>
<evidence type="ECO:0000313" key="1">
    <source>
        <dbReference type="EMBL" id="GJH29298.1"/>
    </source>
</evidence>
<dbReference type="Pfam" id="PF05990">
    <property type="entry name" value="DUF900"/>
    <property type="match status" value="1"/>
</dbReference>
<dbReference type="Gene3D" id="3.40.50.1820">
    <property type="entry name" value="alpha/beta hydrolase"/>
    <property type="match status" value="1"/>
</dbReference>
<proteinExistence type="predicted"/>
<dbReference type="PANTHER" id="PTHR36513:SF1">
    <property type="entry name" value="TRANSMEMBRANE PROTEIN"/>
    <property type="match status" value="1"/>
</dbReference>
<dbReference type="InterPro" id="IPR029058">
    <property type="entry name" value="AB_hydrolase_fold"/>
</dbReference>
<dbReference type="SUPFAM" id="SSF53474">
    <property type="entry name" value="alpha/beta-Hydrolases"/>
    <property type="match status" value="1"/>
</dbReference>
<dbReference type="EMBL" id="BPUS01000021">
    <property type="protein sequence ID" value="GJH29298.1"/>
    <property type="molecule type" value="Genomic_DNA"/>
</dbReference>
<dbReference type="PANTHER" id="PTHR36513">
    <property type="entry name" value="ABC TRANSMEMBRANE TYPE-1 DOMAIN-CONTAINING PROTEIN"/>
    <property type="match status" value="1"/>
</dbReference>
<evidence type="ECO:0008006" key="3">
    <source>
        <dbReference type="Google" id="ProtNLM"/>
    </source>
</evidence>
<name>A0AA37IIJ5_9BURK</name>